<protein>
    <submittedName>
        <fullName evidence="6">Integrase arm-type DNA-binding domain-containing protein</fullName>
    </submittedName>
</protein>
<dbReference type="GO" id="GO:0003677">
    <property type="term" value="F:DNA binding"/>
    <property type="evidence" value="ECO:0007669"/>
    <property type="project" value="UniProtKB-KW"/>
</dbReference>
<evidence type="ECO:0000256" key="4">
    <source>
        <dbReference type="ARBA" id="ARBA00023172"/>
    </source>
</evidence>
<evidence type="ECO:0000313" key="6">
    <source>
        <dbReference type="EMBL" id="MEO3715798.1"/>
    </source>
</evidence>
<dbReference type="EMBL" id="JBDPZC010000019">
    <property type="protein sequence ID" value="MEO3715798.1"/>
    <property type="molecule type" value="Genomic_DNA"/>
</dbReference>
<dbReference type="Proteomes" id="UP001462640">
    <property type="component" value="Unassembled WGS sequence"/>
</dbReference>
<dbReference type="PROSITE" id="PS51898">
    <property type="entry name" value="TYR_RECOMBINASE"/>
    <property type="match status" value="1"/>
</dbReference>
<dbReference type="Pfam" id="PF22022">
    <property type="entry name" value="Phage_int_M"/>
    <property type="match status" value="1"/>
</dbReference>
<dbReference type="Gene3D" id="3.30.160.390">
    <property type="entry name" value="Integrase, DNA-binding domain"/>
    <property type="match status" value="1"/>
</dbReference>
<evidence type="ECO:0000256" key="1">
    <source>
        <dbReference type="ARBA" id="ARBA00008857"/>
    </source>
</evidence>
<dbReference type="Pfam" id="PF13356">
    <property type="entry name" value="Arm-DNA-bind_3"/>
    <property type="match status" value="1"/>
</dbReference>
<dbReference type="RefSeq" id="WP_347613478.1">
    <property type="nucleotide sequence ID" value="NZ_JBDPZC010000019.1"/>
</dbReference>
<name>A0ABV0GL77_9BURK</name>
<dbReference type="Pfam" id="PF00589">
    <property type="entry name" value="Phage_integrase"/>
    <property type="match status" value="1"/>
</dbReference>
<dbReference type="InterPro" id="IPR010998">
    <property type="entry name" value="Integrase_recombinase_N"/>
</dbReference>
<dbReference type="InterPro" id="IPR038488">
    <property type="entry name" value="Integrase_DNA-bd_sf"/>
</dbReference>
<evidence type="ECO:0000256" key="3">
    <source>
        <dbReference type="ARBA" id="ARBA00023125"/>
    </source>
</evidence>
<dbReference type="SUPFAM" id="SSF56349">
    <property type="entry name" value="DNA breaking-rejoining enzymes"/>
    <property type="match status" value="1"/>
</dbReference>
<sequence>MGTRTSSARDRKRISAVSLPKLFRTPGYHHDGGGLYLQVTATGGRSWVFRYMLNKRSREMGLGSADNWDLTSIRQRADELRRLLDQGIDPIEQRNAERRALAQKQETSRTFKQCAELFHEKNAAAWKNAKHSAQFLSTLETYAYPTFGEWPVSEITGDAVVKAVLPIWTTKHETATRVLQRIKKVLVWSAAARHREPLPSDFWDFVQTHLPAVKVEEKHHEACPYAEAGALLVRVRDSSASDIVKLAFLFTVLTAARSGETRGAMWDEIHLDNKVWVIPAERMKAGRVHRVPLSPSAVAILKRARELSSNEMLVFPSPRGLKLSDMVFTQLLRRLEAGCTMHGFRSTFRDWAAEQTNYAAQVCETALAHVNEDQVEAAYLRSDQFERRRGLMADWAKFLEDSAIRG</sequence>
<dbReference type="PANTHER" id="PTHR30629:SF2">
    <property type="entry name" value="PROPHAGE INTEGRASE INTS-RELATED"/>
    <property type="match status" value="1"/>
</dbReference>
<proteinExistence type="inferred from homology"/>
<dbReference type="InterPro" id="IPR050808">
    <property type="entry name" value="Phage_Integrase"/>
</dbReference>
<keyword evidence="2" id="KW-0229">DNA integration</keyword>
<evidence type="ECO:0000259" key="5">
    <source>
        <dbReference type="PROSITE" id="PS51898"/>
    </source>
</evidence>
<comment type="similarity">
    <text evidence="1">Belongs to the 'phage' integrase family.</text>
</comment>
<reference evidence="6 7" key="1">
    <citation type="submission" date="2024-05" db="EMBL/GenBank/DDBJ databases">
        <title>Roseateles sp. 2.12 16S ribosomal RNA gene Genome sequencing and assembly.</title>
        <authorList>
            <person name="Woo H."/>
        </authorList>
    </citation>
    <scope>NUCLEOTIDE SEQUENCE [LARGE SCALE GENOMIC DNA]</scope>
    <source>
        <strain evidence="6 7">2.12</strain>
    </source>
</reference>
<comment type="caution">
    <text evidence="6">The sequence shown here is derived from an EMBL/GenBank/DDBJ whole genome shotgun (WGS) entry which is preliminary data.</text>
</comment>
<dbReference type="InterPro" id="IPR002104">
    <property type="entry name" value="Integrase_catalytic"/>
</dbReference>
<organism evidence="6 7">
    <name type="scientific">Roseateles flavus</name>
    <dbReference type="NCBI Taxonomy" id="3149041"/>
    <lineage>
        <taxon>Bacteria</taxon>
        <taxon>Pseudomonadati</taxon>
        <taxon>Pseudomonadota</taxon>
        <taxon>Betaproteobacteria</taxon>
        <taxon>Burkholderiales</taxon>
        <taxon>Sphaerotilaceae</taxon>
        <taxon>Roseateles</taxon>
    </lineage>
</organism>
<feature type="domain" description="Tyr recombinase" evidence="5">
    <location>
        <begin position="218"/>
        <end position="393"/>
    </location>
</feature>
<keyword evidence="7" id="KW-1185">Reference proteome</keyword>
<dbReference type="InterPro" id="IPR025166">
    <property type="entry name" value="Integrase_DNA_bind_dom"/>
</dbReference>
<keyword evidence="4" id="KW-0233">DNA recombination</keyword>
<dbReference type="PANTHER" id="PTHR30629">
    <property type="entry name" value="PROPHAGE INTEGRASE"/>
    <property type="match status" value="1"/>
</dbReference>
<dbReference type="CDD" id="cd00801">
    <property type="entry name" value="INT_P4_C"/>
    <property type="match status" value="1"/>
</dbReference>
<evidence type="ECO:0000256" key="2">
    <source>
        <dbReference type="ARBA" id="ARBA00022908"/>
    </source>
</evidence>
<dbReference type="Gene3D" id="1.10.443.10">
    <property type="entry name" value="Intergrase catalytic core"/>
    <property type="match status" value="1"/>
</dbReference>
<keyword evidence="3 6" id="KW-0238">DNA-binding</keyword>
<dbReference type="InterPro" id="IPR053876">
    <property type="entry name" value="Phage_int_M"/>
</dbReference>
<dbReference type="InterPro" id="IPR013762">
    <property type="entry name" value="Integrase-like_cat_sf"/>
</dbReference>
<dbReference type="Gene3D" id="1.10.150.130">
    <property type="match status" value="1"/>
</dbReference>
<accession>A0ABV0GL77</accession>
<evidence type="ECO:0000313" key="7">
    <source>
        <dbReference type="Proteomes" id="UP001462640"/>
    </source>
</evidence>
<dbReference type="InterPro" id="IPR011010">
    <property type="entry name" value="DNA_brk_join_enz"/>
</dbReference>
<gene>
    <name evidence="6" type="ORF">ABDJ40_23740</name>
</gene>